<dbReference type="InterPro" id="IPR004255">
    <property type="entry name" value="O-acyltransferase_WSD1_N"/>
</dbReference>
<protein>
    <recommendedName>
        <fullName evidence="4">diacylglycerol O-acyltransferase</fullName>
        <ecNumber evidence="4">2.3.1.20</ecNumber>
    </recommendedName>
</protein>
<dbReference type="GO" id="GO:0004144">
    <property type="term" value="F:diacylglycerol O-acyltransferase activity"/>
    <property type="evidence" value="ECO:0007669"/>
    <property type="project" value="UniProtKB-EC"/>
</dbReference>
<evidence type="ECO:0000256" key="2">
    <source>
        <dbReference type="ARBA" id="ARBA00005189"/>
    </source>
</evidence>
<dbReference type="GO" id="GO:0019432">
    <property type="term" value="P:triglyceride biosynthetic process"/>
    <property type="evidence" value="ECO:0007669"/>
    <property type="project" value="UniProtKB-UniPathway"/>
</dbReference>
<keyword evidence="5 12" id="KW-0808">Transferase</keyword>
<comment type="pathway">
    <text evidence="2">Lipid metabolism.</text>
</comment>
<keyword evidence="9" id="KW-0812">Transmembrane</keyword>
<feature type="transmembrane region" description="Helical" evidence="9">
    <location>
        <begin position="12"/>
        <end position="29"/>
    </location>
</feature>
<organism evidence="12 13">
    <name type="scientific">Fluviicoccus keumensis</name>
    <dbReference type="NCBI Taxonomy" id="1435465"/>
    <lineage>
        <taxon>Bacteria</taxon>
        <taxon>Pseudomonadati</taxon>
        <taxon>Pseudomonadota</taxon>
        <taxon>Gammaproteobacteria</taxon>
        <taxon>Moraxellales</taxon>
        <taxon>Moraxellaceae</taxon>
        <taxon>Fluviicoccus</taxon>
    </lineage>
</organism>
<dbReference type="OrthoDB" id="9810950at2"/>
<dbReference type="InterPro" id="IPR009721">
    <property type="entry name" value="O-acyltransferase_WSD1_C"/>
</dbReference>
<dbReference type="Gene3D" id="3.30.559.30">
    <property type="entry name" value="Nonribosomal peptide synthetase, condensation domain"/>
    <property type="match status" value="1"/>
</dbReference>
<feature type="transmembrane region" description="Helical" evidence="9">
    <location>
        <begin position="61"/>
        <end position="78"/>
    </location>
</feature>
<evidence type="ECO:0000256" key="9">
    <source>
        <dbReference type="SAM" id="Phobius"/>
    </source>
</evidence>
<evidence type="ECO:0000259" key="11">
    <source>
        <dbReference type="Pfam" id="PF06974"/>
    </source>
</evidence>
<dbReference type="Proteomes" id="UP000292423">
    <property type="component" value="Unassembled WGS sequence"/>
</dbReference>
<dbReference type="GO" id="GO:0005886">
    <property type="term" value="C:plasma membrane"/>
    <property type="evidence" value="ECO:0007669"/>
    <property type="project" value="TreeGrafter"/>
</dbReference>
<keyword evidence="13" id="KW-1185">Reference proteome</keyword>
<dbReference type="UniPathway" id="UPA00282"/>
<dbReference type="InterPro" id="IPR045034">
    <property type="entry name" value="O-acyltransferase_WSD1-like"/>
</dbReference>
<dbReference type="SUPFAM" id="SSF52777">
    <property type="entry name" value="CoA-dependent acyltransferases"/>
    <property type="match status" value="2"/>
</dbReference>
<dbReference type="PANTHER" id="PTHR31650">
    <property type="entry name" value="O-ACYLTRANSFERASE (WSD1-LIKE) FAMILY PROTEIN"/>
    <property type="match status" value="1"/>
</dbReference>
<reference evidence="12 13" key="1">
    <citation type="submission" date="2019-02" db="EMBL/GenBank/DDBJ databases">
        <title>Genomic Encyclopedia of Type Strains, Phase IV (KMG-IV): sequencing the most valuable type-strain genomes for metagenomic binning, comparative biology and taxonomic classification.</title>
        <authorList>
            <person name="Goeker M."/>
        </authorList>
    </citation>
    <scope>NUCLEOTIDE SEQUENCE [LARGE SCALE GENOMIC DNA]</scope>
    <source>
        <strain evidence="12 13">DSM 105135</strain>
    </source>
</reference>
<feature type="domain" description="O-acyltransferase WSD1-like N-terminal" evidence="10">
    <location>
        <begin position="88"/>
        <end position="244"/>
    </location>
</feature>
<dbReference type="Gene3D" id="3.30.559.10">
    <property type="entry name" value="Chloramphenicol acetyltransferase-like domain"/>
    <property type="match status" value="1"/>
</dbReference>
<dbReference type="PANTHER" id="PTHR31650:SF1">
    <property type="entry name" value="WAX ESTER SYNTHASE_DIACYLGLYCEROL ACYLTRANSFERASE 4-RELATED"/>
    <property type="match status" value="1"/>
</dbReference>
<evidence type="ECO:0000313" key="12">
    <source>
        <dbReference type="EMBL" id="RZU47812.1"/>
    </source>
</evidence>
<proteinExistence type="inferred from homology"/>
<accession>A0A4Q7ZB32</accession>
<keyword evidence="7 12" id="KW-0012">Acyltransferase</keyword>
<dbReference type="EMBL" id="SHKX01000010">
    <property type="protein sequence ID" value="RZU47812.1"/>
    <property type="molecule type" value="Genomic_DNA"/>
</dbReference>
<comment type="catalytic activity">
    <reaction evidence="8">
        <text>an acyl-CoA + a 1,2-diacyl-sn-glycerol = a triacyl-sn-glycerol + CoA</text>
        <dbReference type="Rhea" id="RHEA:10868"/>
        <dbReference type="ChEBI" id="CHEBI:17815"/>
        <dbReference type="ChEBI" id="CHEBI:57287"/>
        <dbReference type="ChEBI" id="CHEBI:58342"/>
        <dbReference type="ChEBI" id="CHEBI:64615"/>
        <dbReference type="EC" id="2.3.1.20"/>
    </reaction>
</comment>
<evidence type="ECO:0000256" key="1">
    <source>
        <dbReference type="ARBA" id="ARBA00004771"/>
    </source>
</evidence>
<comment type="similarity">
    <text evidence="3">Belongs to the long-chain O-acyltransferase family.</text>
</comment>
<keyword evidence="6" id="KW-0319">Glycerol metabolism</keyword>
<feature type="transmembrane region" description="Helical" evidence="9">
    <location>
        <begin position="35"/>
        <end position="54"/>
    </location>
</feature>
<dbReference type="RefSeq" id="WP_130411027.1">
    <property type="nucleotide sequence ID" value="NZ_SHKX01000010.1"/>
</dbReference>
<evidence type="ECO:0000259" key="10">
    <source>
        <dbReference type="Pfam" id="PF03007"/>
    </source>
</evidence>
<dbReference type="Pfam" id="PF03007">
    <property type="entry name" value="WS_DGAT_cat"/>
    <property type="match status" value="1"/>
</dbReference>
<comment type="caution">
    <text evidence="12">The sequence shown here is derived from an EMBL/GenBank/DDBJ whole genome shotgun (WGS) entry which is preliminary data.</text>
</comment>
<comment type="pathway">
    <text evidence="1">Glycerolipid metabolism; triacylglycerol biosynthesis.</text>
</comment>
<feature type="domain" description="O-acyltransferase WSD1 C-terminal" evidence="11">
    <location>
        <begin position="353"/>
        <end position="493"/>
    </location>
</feature>
<gene>
    <name evidence="12" type="ORF">EV700_0779</name>
</gene>
<evidence type="ECO:0000256" key="3">
    <source>
        <dbReference type="ARBA" id="ARBA00009587"/>
    </source>
</evidence>
<dbReference type="Pfam" id="PF06974">
    <property type="entry name" value="WS_DGAT_C"/>
    <property type="match status" value="1"/>
</dbReference>
<sequence length="499" mass="55064">MTTTGIVATLKFAIRAANGLGLLGLFMNLPHALPGFLACHLTATLGTLLLAFHLKRSVPGWGLGALILPFITSTWLTFRPENTPDAMTAGDNCWYSMERDVNHMIVVGILFFDRAPEKAALEQLITERLLKFDRFRQVPRLRNGHRYWEDDEDFQLDRHLHFRPLPEPSLQTFQAHVDTLSGQKLDFEHPLWDLEVVPNHPDGAAIIVRIHHCNADGIALVRVLLSLTDKAAAAVENTTEAPRASRPKHHPLKLLWELIVAFPRMLMLPDSRTSFKHPLTGQRGTAWSGQLPLQDIKKLAHAHGGKINDVVLAATAGAVRRYFQQSNEPVDGITFRVLVPVNVRPLDGPIVLGNQVGFIYLPLPVGVADPVGRLRAVKAGMDAIKSGKEAVLAYFSLSVMGTLPRGVQHALMDAFNDNASSTMTNVPGPREQLFFAGEAIRNMVFFGPQSGKMGVGLSVFSYQDTLTMGISADKGMIPHPEVFTACFEQELREWLAHSG</sequence>
<name>A0A4Q7ZB32_9GAMM</name>
<dbReference type="InterPro" id="IPR023213">
    <property type="entry name" value="CAT-like_dom_sf"/>
</dbReference>
<dbReference type="EC" id="2.3.1.20" evidence="4"/>
<evidence type="ECO:0000313" key="13">
    <source>
        <dbReference type="Proteomes" id="UP000292423"/>
    </source>
</evidence>
<evidence type="ECO:0000256" key="5">
    <source>
        <dbReference type="ARBA" id="ARBA00022679"/>
    </source>
</evidence>
<keyword evidence="9" id="KW-0472">Membrane</keyword>
<dbReference type="AlphaFoldDB" id="A0A4Q7ZB32"/>
<evidence type="ECO:0000256" key="4">
    <source>
        <dbReference type="ARBA" id="ARBA00013244"/>
    </source>
</evidence>
<evidence type="ECO:0000256" key="7">
    <source>
        <dbReference type="ARBA" id="ARBA00023315"/>
    </source>
</evidence>
<dbReference type="GO" id="GO:0006071">
    <property type="term" value="P:glycerol metabolic process"/>
    <property type="evidence" value="ECO:0007669"/>
    <property type="project" value="UniProtKB-KW"/>
</dbReference>
<evidence type="ECO:0000256" key="6">
    <source>
        <dbReference type="ARBA" id="ARBA00022798"/>
    </source>
</evidence>
<keyword evidence="9" id="KW-1133">Transmembrane helix</keyword>
<evidence type="ECO:0000256" key="8">
    <source>
        <dbReference type="ARBA" id="ARBA00048109"/>
    </source>
</evidence>